<protein>
    <submittedName>
        <fullName evidence="1">Uncharacterized protein</fullName>
    </submittedName>
</protein>
<sequence>MRQVCCQFRPPTVIKQYGSRLYSHPPLSSHAPATDGWMDVVFDPHSETASLNRFKFARPRLFALSINGREAHETLRCSVGHLSVDIGALVAAVCHQRFTPLAACAARSLPRARVLTTHARGRCTNRELIGSTVNFSAVRLRK</sequence>
<evidence type="ECO:0000313" key="2">
    <source>
        <dbReference type="Proteomes" id="UP001558613"/>
    </source>
</evidence>
<evidence type="ECO:0000313" key="1">
    <source>
        <dbReference type="EMBL" id="KAL1271962.1"/>
    </source>
</evidence>
<dbReference type="EMBL" id="JAYMGO010000007">
    <property type="protein sequence ID" value="KAL1271962.1"/>
    <property type="molecule type" value="Genomic_DNA"/>
</dbReference>
<organism evidence="1 2">
    <name type="scientific">Cirrhinus molitorella</name>
    <name type="common">mud carp</name>
    <dbReference type="NCBI Taxonomy" id="172907"/>
    <lineage>
        <taxon>Eukaryota</taxon>
        <taxon>Metazoa</taxon>
        <taxon>Chordata</taxon>
        <taxon>Craniata</taxon>
        <taxon>Vertebrata</taxon>
        <taxon>Euteleostomi</taxon>
        <taxon>Actinopterygii</taxon>
        <taxon>Neopterygii</taxon>
        <taxon>Teleostei</taxon>
        <taxon>Ostariophysi</taxon>
        <taxon>Cypriniformes</taxon>
        <taxon>Cyprinidae</taxon>
        <taxon>Labeoninae</taxon>
        <taxon>Labeonini</taxon>
        <taxon>Cirrhinus</taxon>
    </lineage>
</organism>
<accession>A0ABR3N588</accession>
<reference evidence="1 2" key="1">
    <citation type="submission" date="2023-09" db="EMBL/GenBank/DDBJ databases">
        <authorList>
            <person name="Wang M."/>
        </authorList>
    </citation>
    <scope>NUCLEOTIDE SEQUENCE [LARGE SCALE GENOMIC DNA]</scope>
    <source>
        <strain evidence="1">GT-2023</strain>
        <tissue evidence="1">Liver</tissue>
    </source>
</reference>
<proteinExistence type="predicted"/>
<dbReference type="Proteomes" id="UP001558613">
    <property type="component" value="Unassembled WGS sequence"/>
</dbReference>
<name>A0ABR3N588_9TELE</name>
<comment type="caution">
    <text evidence="1">The sequence shown here is derived from an EMBL/GenBank/DDBJ whole genome shotgun (WGS) entry which is preliminary data.</text>
</comment>
<gene>
    <name evidence="1" type="ORF">QQF64_030978</name>
</gene>
<keyword evidence="2" id="KW-1185">Reference proteome</keyword>